<evidence type="ECO:0000313" key="8">
    <source>
        <dbReference type="EMBL" id="KAJ2756852.1"/>
    </source>
</evidence>
<feature type="transmembrane region" description="Helical" evidence="6">
    <location>
        <begin position="35"/>
        <end position="57"/>
    </location>
</feature>
<keyword evidence="9" id="KW-1185">Reference proteome</keyword>
<feature type="domain" description="G-protein coupled receptors family 3 profile" evidence="7">
    <location>
        <begin position="35"/>
        <end position="262"/>
    </location>
</feature>
<dbReference type="InterPro" id="IPR017978">
    <property type="entry name" value="GPCR_3_C"/>
</dbReference>
<feature type="transmembrane region" description="Helical" evidence="6">
    <location>
        <begin position="69"/>
        <end position="89"/>
    </location>
</feature>
<feature type="region of interest" description="Disordered" evidence="5">
    <location>
        <begin position="388"/>
        <end position="475"/>
    </location>
</feature>
<evidence type="ECO:0000256" key="5">
    <source>
        <dbReference type="SAM" id="MobiDB-lite"/>
    </source>
</evidence>
<dbReference type="GO" id="GO:0016020">
    <property type="term" value="C:membrane"/>
    <property type="evidence" value="ECO:0007669"/>
    <property type="project" value="UniProtKB-SubCell"/>
</dbReference>
<dbReference type="OrthoDB" id="5548522at2759"/>
<organism evidence="8 9">
    <name type="scientific">Coemansia pectinata</name>
    <dbReference type="NCBI Taxonomy" id="1052879"/>
    <lineage>
        <taxon>Eukaryota</taxon>
        <taxon>Fungi</taxon>
        <taxon>Fungi incertae sedis</taxon>
        <taxon>Zoopagomycota</taxon>
        <taxon>Kickxellomycotina</taxon>
        <taxon>Kickxellomycetes</taxon>
        <taxon>Kickxellales</taxon>
        <taxon>Kickxellaceae</taxon>
        <taxon>Coemansia</taxon>
    </lineage>
</organism>
<evidence type="ECO:0000256" key="3">
    <source>
        <dbReference type="ARBA" id="ARBA00022989"/>
    </source>
</evidence>
<feature type="transmembrane region" description="Helical" evidence="6">
    <location>
        <begin position="182"/>
        <end position="202"/>
    </location>
</feature>
<feature type="compositionally biased region" description="Low complexity" evidence="5">
    <location>
        <begin position="451"/>
        <end position="470"/>
    </location>
</feature>
<reference evidence="8" key="1">
    <citation type="submission" date="2022-07" db="EMBL/GenBank/DDBJ databases">
        <title>Phylogenomic reconstructions and comparative analyses of Kickxellomycotina fungi.</title>
        <authorList>
            <person name="Reynolds N.K."/>
            <person name="Stajich J.E."/>
            <person name="Barry K."/>
            <person name="Grigoriev I.V."/>
            <person name="Crous P."/>
            <person name="Smith M.E."/>
        </authorList>
    </citation>
    <scope>NUCLEOTIDE SEQUENCE</scope>
    <source>
        <strain evidence="8">BCRC 34297</strain>
    </source>
</reference>
<comment type="caution">
    <text evidence="8">The sequence shown here is derived from an EMBL/GenBank/DDBJ whole genome shotgun (WGS) entry which is preliminary data.</text>
</comment>
<evidence type="ECO:0000313" key="9">
    <source>
        <dbReference type="Proteomes" id="UP001140011"/>
    </source>
</evidence>
<sequence>MTNLLSFSLTPQEEERIKYFAEIGRYLDPRGAADMTMIIVISVAYFIQLIAVLFMVWNRNYPPIRAKNPILMAFVFIASIFWFAGNLQVNGHVPLKDTPLTRCKAIGVWMHILMGVCAVSSLIGFRSFGLYQIFCRNRPYRGPALLISVIVTVTCMLVFGIITEALPDSLSVTYSEKSDYCGFAFGYRISMFALIWVTWIIVAALNWRIRHIKSSFNESREITVACIIVFGVLTFMTVLSVAQPKYLSYSALRIAATTLNHFAAGTIWWLMMAVPLYKCLTDRQAYLKQWIYKLRQDGLQRAYHIETGTNKGNMSSGDHSYKQHDTANHRHSMHATIHDKDIEYADTNREFYYGAHNEATIDDISAQVCPNTLISSACSRDGGIHPSNSASSLVKHQQPLPTNCGGVSQTAYLSENPSETSNSHRMQSPSAAKRPWDKLTSAVSRLGGQASTSSLKSPINSPSSPTTNRPYIQTASFPDPAAVSQLRLDAAQDSRLNDTYASDDRQIL</sequence>
<accession>A0A9W8H3U8</accession>
<proteinExistence type="predicted"/>
<feature type="compositionally biased region" description="Polar residues" evidence="5">
    <location>
        <begin position="388"/>
        <end position="430"/>
    </location>
</feature>
<feature type="transmembrane region" description="Helical" evidence="6">
    <location>
        <begin position="222"/>
        <end position="242"/>
    </location>
</feature>
<feature type="transmembrane region" description="Helical" evidence="6">
    <location>
        <begin position="109"/>
        <end position="131"/>
    </location>
</feature>
<dbReference type="GO" id="GO:0004930">
    <property type="term" value="F:G protein-coupled receptor activity"/>
    <property type="evidence" value="ECO:0007669"/>
    <property type="project" value="InterPro"/>
</dbReference>
<evidence type="ECO:0000259" key="7">
    <source>
        <dbReference type="Pfam" id="PF00003"/>
    </source>
</evidence>
<keyword evidence="2 6" id="KW-0812">Transmembrane</keyword>
<evidence type="ECO:0000256" key="2">
    <source>
        <dbReference type="ARBA" id="ARBA00022692"/>
    </source>
</evidence>
<evidence type="ECO:0000256" key="1">
    <source>
        <dbReference type="ARBA" id="ARBA00004141"/>
    </source>
</evidence>
<gene>
    <name evidence="8" type="ORF">GGI19_000507</name>
</gene>
<evidence type="ECO:0000256" key="4">
    <source>
        <dbReference type="ARBA" id="ARBA00023136"/>
    </source>
</evidence>
<dbReference type="Pfam" id="PF00003">
    <property type="entry name" value="7tm_3"/>
    <property type="match status" value="1"/>
</dbReference>
<name>A0A9W8H3U8_9FUNG</name>
<dbReference type="EMBL" id="JANBUH010000014">
    <property type="protein sequence ID" value="KAJ2756852.1"/>
    <property type="molecule type" value="Genomic_DNA"/>
</dbReference>
<evidence type="ECO:0000256" key="6">
    <source>
        <dbReference type="SAM" id="Phobius"/>
    </source>
</evidence>
<protein>
    <recommendedName>
        <fullName evidence="7">G-protein coupled receptors family 3 profile domain-containing protein</fullName>
    </recommendedName>
</protein>
<feature type="transmembrane region" description="Helical" evidence="6">
    <location>
        <begin position="143"/>
        <end position="162"/>
    </location>
</feature>
<keyword evidence="3 6" id="KW-1133">Transmembrane helix</keyword>
<dbReference type="AlphaFoldDB" id="A0A9W8H3U8"/>
<keyword evidence="4 6" id="KW-0472">Membrane</keyword>
<dbReference type="Proteomes" id="UP001140011">
    <property type="component" value="Unassembled WGS sequence"/>
</dbReference>
<feature type="transmembrane region" description="Helical" evidence="6">
    <location>
        <begin position="262"/>
        <end position="280"/>
    </location>
</feature>
<comment type="subcellular location">
    <subcellularLocation>
        <location evidence="1">Membrane</location>
        <topology evidence="1">Multi-pass membrane protein</topology>
    </subcellularLocation>
</comment>